<dbReference type="Pfam" id="PF19136">
    <property type="entry name" value="DUF5819"/>
    <property type="match status" value="1"/>
</dbReference>
<dbReference type="AlphaFoldDB" id="A0A077UND7"/>
<dbReference type="InterPro" id="IPR043857">
    <property type="entry name" value="DUF5819"/>
</dbReference>
<keyword evidence="1" id="KW-0472">Membrane</keyword>
<keyword evidence="1" id="KW-0812">Transmembrane</keyword>
<protein>
    <submittedName>
        <fullName evidence="2">Uncharacterized protein</fullName>
    </submittedName>
</protein>
<evidence type="ECO:0000256" key="1">
    <source>
        <dbReference type="SAM" id="Phobius"/>
    </source>
</evidence>
<feature type="transmembrane region" description="Helical" evidence="1">
    <location>
        <begin position="6"/>
        <end position="27"/>
    </location>
</feature>
<dbReference type="EMBL" id="CCEH01000029">
    <property type="protein sequence ID" value="CDR29227.1"/>
    <property type="molecule type" value="Genomic_DNA"/>
</dbReference>
<dbReference type="RefSeq" id="WP_047532082.1">
    <property type="nucleotide sequence ID" value="NZ_CCEH01000029.1"/>
</dbReference>
<dbReference type="Proteomes" id="UP000044616">
    <property type="component" value="Unassembled WGS sequence"/>
</dbReference>
<evidence type="ECO:0000313" key="2">
    <source>
        <dbReference type="EMBL" id="CDR29227.1"/>
    </source>
</evidence>
<sequence length="218" mass="25565">MARYKYLLPIILVLLLFVHFSLITIVVSPFNPISSKIGTVAGKYVNPLFTQTWTLFAPDPIDRNTSLQIKYEYKNGQKSNWIDSGSNLTKNMHSNYFSPYNRIGRIPETIISEMVSEDPIVLKLKNYYSENNMKKELEVIEKQNEEKFNTNLPKLQKFANAYLKSTVRNPNNIKNVDMRIIKKEAIPFSKRKSMKSQPWQVIYNFERFKYDNEIPPLI</sequence>
<keyword evidence="1" id="KW-1133">Transmembrane helix</keyword>
<accession>A0A077UND7</accession>
<reference evidence="2 3" key="1">
    <citation type="submission" date="2014-05" db="EMBL/GenBank/DDBJ databases">
        <authorList>
            <person name="Aslett A.Martin."/>
            <person name="De Silva Nishadi"/>
        </authorList>
    </citation>
    <scope>NUCLEOTIDE SEQUENCE [LARGE SCALE GENOMIC DNA]</scope>
</reference>
<evidence type="ECO:0000313" key="3">
    <source>
        <dbReference type="Proteomes" id="UP000044616"/>
    </source>
</evidence>
<proteinExistence type="predicted"/>
<gene>
    <name evidence="2" type="ORF">ERS140147_02432</name>
</gene>
<name>A0A077UND7_9STAP</name>
<organism evidence="2 3">
    <name type="scientific">Staphylococcus schweitzeri</name>
    <dbReference type="NCBI Taxonomy" id="1654388"/>
    <lineage>
        <taxon>Bacteria</taxon>
        <taxon>Bacillati</taxon>
        <taxon>Bacillota</taxon>
        <taxon>Bacilli</taxon>
        <taxon>Bacillales</taxon>
        <taxon>Staphylococcaceae</taxon>
        <taxon>Staphylococcus</taxon>
    </lineage>
</organism>